<dbReference type="InterPro" id="IPR050358">
    <property type="entry name" value="RSE1/DDB1/CFT1"/>
</dbReference>
<evidence type="ECO:0000256" key="4">
    <source>
        <dbReference type="ARBA" id="ARBA00023187"/>
    </source>
</evidence>
<protein>
    <recommendedName>
        <fullName evidence="12">DNA damage-binding protein 1</fullName>
    </recommendedName>
</protein>
<feature type="domain" description="RSE1/DDB1/CPSF1 C-terminal" evidence="7">
    <location>
        <begin position="861"/>
        <end position="1183"/>
    </location>
</feature>
<dbReference type="GO" id="GO:0006397">
    <property type="term" value="P:mRNA processing"/>
    <property type="evidence" value="ECO:0007669"/>
    <property type="project" value="UniProtKB-KW"/>
</dbReference>
<evidence type="ECO:0008006" key="12">
    <source>
        <dbReference type="Google" id="ProtNLM"/>
    </source>
</evidence>
<dbReference type="Proteomes" id="UP000504637">
    <property type="component" value="Unplaced"/>
</dbReference>
<dbReference type="InterPro" id="IPR004871">
    <property type="entry name" value="RSE1/DDB1/CPSF1_C"/>
</dbReference>
<dbReference type="SUPFAM" id="SSF101898">
    <property type="entry name" value="NHL repeat"/>
    <property type="match status" value="1"/>
</dbReference>
<reference evidence="11" key="1">
    <citation type="submission" date="2020-01" db="EMBL/GenBank/DDBJ databases">
        <authorList>
            <consortium name="DOE Joint Genome Institute"/>
            <person name="Haridas S."/>
            <person name="Albert R."/>
            <person name="Binder M."/>
            <person name="Bloem J."/>
            <person name="Labutti K."/>
            <person name="Salamov A."/>
            <person name="Andreopoulos B."/>
            <person name="Baker S.E."/>
            <person name="Barry K."/>
            <person name="Bills G."/>
            <person name="Bluhm B.H."/>
            <person name="Cannon C."/>
            <person name="Castanera R."/>
            <person name="Culley D.E."/>
            <person name="Daum C."/>
            <person name="Ezra D."/>
            <person name="Gonzalez J.B."/>
            <person name="Henrissat B."/>
            <person name="Kuo A."/>
            <person name="Liang C."/>
            <person name="Lipzen A."/>
            <person name="Lutzoni F."/>
            <person name="Magnuson J."/>
            <person name="Mondo S."/>
            <person name="Nolan M."/>
            <person name="Ohm R."/>
            <person name="Pangilinan J."/>
            <person name="Park H.-J."/>
            <person name="Ramirez L."/>
            <person name="Alfaro M."/>
            <person name="Sun H."/>
            <person name="Tritt A."/>
            <person name="Yoshinaga Y."/>
            <person name="Zwiers L.-H."/>
            <person name="Turgeon B.G."/>
            <person name="Goodwin S.B."/>
            <person name="Spatafora J.W."/>
            <person name="Crous P.W."/>
            <person name="Grigoriev I.V."/>
        </authorList>
    </citation>
    <scope>NUCLEOTIDE SEQUENCE</scope>
    <source>
        <strain evidence="11">CBS 342.82</strain>
    </source>
</reference>
<dbReference type="Gene3D" id="2.130.10.10">
    <property type="entry name" value="YVTN repeat-like/Quinoprotein amine dehydrogenase"/>
    <property type="match status" value="3"/>
</dbReference>
<evidence type="ECO:0000313" key="11">
    <source>
        <dbReference type="RefSeq" id="XP_033456802.1"/>
    </source>
</evidence>
<dbReference type="Gene3D" id="1.10.150.910">
    <property type="match status" value="1"/>
</dbReference>
<dbReference type="RefSeq" id="XP_033456802.1">
    <property type="nucleotide sequence ID" value="XM_033607931.1"/>
</dbReference>
<dbReference type="SUPFAM" id="SSF50978">
    <property type="entry name" value="WD40 repeat-like"/>
    <property type="match status" value="1"/>
</dbReference>
<evidence type="ECO:0000259" key="8">
    <source>
        <dbReference type="Pfam" id="PF10433"/>
    </source>
</evidence>
<accession>A0A6J3LVH8</accession>
<dbReference type="OrthoDB" id="436637at2759"/>
<dbReference type="AlphaFoldDB" id="A0A6J3LVH8"/>
<evidence type="ECO:0000256" key="6">
    <source>
        <dbReference type="ARBA" id="ARBA00038266"/>
    </source>
</evidence>
<evidence type="ECO:0000256" key="2">
    <source>
        <dbReference type="ARBA" id="ARBA00022664"/>
    </source>
</evidence>
<dbReference type="Pfam" id="PF23726">
    <property type="entry name" value="Beta-prop_RSE1_2nd"/>
    <property type="match status" value="1"/>
</dbReference>
<feature type="domain" description="RSE1/DDB1/CPSF1 second beta-propeller" evidence="9">
    <location>
        <begin position="480"/>
        <end position="785"/>
    </location>
</feature>
<dbReference type="GO" id="GO:0005681">
    <property type="term" value="C:spliceosomal complex"/>
    <property type="evidence" value="ECO:0007669"/>
    <property type="project" value="UniProtKB-KW"/>
</dbReference>
<dbReference type="GO" id="GO:0003676">
    <property type="term" value="F:nucleic acid binding"/>
    <property type="evidence" value="ECO:0007669"/>
    <property type="project" value="InterPro"/>
</dbReference>
<reference evidence="11" key="2">
    <citation type="submission" date="2020-04" db="EMBL/GenBank/DDBJ databases">
        <authorList>
            <consortium name="NCBI Genome Project"/>
        </authorList>
    </citation>
    <scope>NUCLEOTIDE SEQUENCE</scope>
    <source>
        <strain evidence="11">CBS 342.82</strain>
    </source>
</reference>
<evidence type="ECO:0000259" key="9">
    <source>
        <dbReference type="Pfam" id="PF23726"/>
    </source>
</evidence>
<keyword evidence="4" id="KW-0508">mRNA splicing</keyword>
<keyword evidence="3" id="KW-0747">Spliceosome</keyword>
<evidence type="ECO:0000259" key="7">
    <source>
        <dbReference type="Pfam" id="PF03178"/>
    </source>
</evidence>
<gene>
    <name evidence="11" type="ORF">K489DRAFT_412467</name>
</gene>
<keyword evidence="5" id="KW-0539">Nucleus</keyword>
<dbReference type="InterPro" id="IPR036322">
    <property type="entry name" value="WD40_repeat_dom_sf"/>
</dbReference>
<evidence type="ECO:0000313" key="10">
    <source>
        <dbReference type="Proteomes" id="UP000504637"/>
    </source>
</evidence>
<dbReference type="Pfam" id="PF10433">
    <property type="entry name" value="Beta-prop_RSE1_1st"/>
    <property type="match status" value="1"/>
</dbReference>
<feature type="domain" description="RSE1/DDB1/CPSF1 first beta-propeller" evidence="8">
    <location>
        <begin position="26"/>
        <end position="379"/>
    </location>
</feature>
<dbReference type="GeneID" id="54365730"/>
<keyword evidence="10" id="KW-1185">Reference proteome</keyword>
<evidence type="ECO:0000256" key="5">
    <source>
        <dbReference type="ARBA" id="ARBA00023242"/>
    </source>
</evidence>
<dbReference type="InterPro" id="IPR015943">
    <property type="entry name" value="WD40/YVTN_repeat-like_dom_sf"/>
</dbReference>
<dbReference type="InterPro" id="IPR018846">
    <property type="entry name" value="Beta-prop_RSE1/DDB1/CPSF1_1st"/>
</dbReference>
<sequence>MANIQQTQAFYALTLEQSSAPTAAVVCSVIPGEKNEQIFEARGQRVLLHRVIDTTVAGRRVETIAEHDVFGIVRRVAAFRVPGTSTDQLVVATDSGRVTVLDFDSEKMKFRRIHLETFGKSGIRRTVPGQYLAVDPRGRCLMLASAEKNKVVYFLTRQGENEILISSPHEANKWACLCFDICALDTYWDQPIFAALEVDYTQADTDSTGLAYERREKHLVYYTVDLGLNHVVKSWSDPVDYSAHKLFAVPGGQDGPSGVLVCAEGRIYYRHNTQASMSIAIPRRKGLTEDQTRDRCIVAGCLHVKRSTHTFFFLLQTDDGDVFRLDIVGEDPAVPEYMHLKYYDTFPVARQMVLHKRGFLYILAENGCSKLMHIDDLAQDLEYEPHNNFSSEGVSPDPTEKIEPTFFQPRELTMCSLSMEVPGSHPLIKAKVANLTNEDAPQIYTLQGSGTRSRLQTMRYGITVEEPIQNPMGNVPYDNLFPMKHRATDQYHSYLLITSQYAQMTVACSITDSVEQLEDSGFMENRATIHANQMGDATRIQVHARGIRSILESGAVNDWETPKHTTIVAASSNSHQMLIGLSSGELVYFMMDEDGVLQQLEDMPEMDDKITSLAVGTTPPGRQQAKFAVVGCADSTIRVISIETSSLLEVRTVQALSAIPTSLELIEMIDANSKTMVTNVHIGLESGLYLRAVLDELTGELGDTRTKFIGTRSPRLCPVRLHDQDCIVACSSRPWLAYNHPQSRLFTLTPLVTEGYFEAARTFNTPFQNSGLCAIQGSNLLIFEITSINERLSTTSVDLKYTPRAFDRSPYFPVWYVVQSDANTLSEATRAQLRGGSIEDDEAATALEKHLGVSHGTDHWASCIQAVDPVYRKAVTTTIELGENEAALCCAVVQFEEKNWDHYLAVGTGQHMSPGTNKTSAGFIHIYHITEDGTKLDLVHKTDVASPVYALMAFKGRLAAGIGKDLVIYDIGMKKLLRKSRGVNAAPNQIVTLEASGNRIICGDVCESVTYVVFKPKFNRLIPFVDDTVKRWTTASAMMDYETVAGGDKFGNLWVVRCPPQASQEADEDNATAHLMNERSYLHGTPYRLDLRAHYYAQDIPVSMQKTALVAGGQDVLFWAGLQGTLGILVPFIAREDVDFFTSLQQGMRAEDPPLAGRDHLAYRSYYLPVKGAIDGDLCERFMALSYDGKQKVAAETERSVAECEKKIQEMRTRVAF</sequence>
<dbReference type="InterPro" id="IPR058543">
    <property type="entry name" value="Beta-prop_RSE1/DDB1/CPSF1_2nd"/>
</dbReference>
<dbReference type="GO" id="GO:0008380">
    <property type="term" value="P:RNA splicing"/>
    <property type="evidence" value="ECO:0007669"/>
    <property type="project" value="UniProtKB-KW"/>
</dbReference>
<evidence type="ECO:0000256" key="3">
    <source>
        <dbReference type="ARBA" id="ARBA00022728"/>
    </source>
</evidence>
<evidence type="ECO:0000256" key="1">
    <source>
        <dbReference type="ARBA" id="ARBA00004123"/>
    </source>
</evidence>
<comment type="similarity">
    <text evidence="6">Belongs to the RSE1 family.</text>
</comment>
<reference evidence="11" key="3">
    <citation type="submission" date="2025-08" db="UniProtKB">
        <authorList>
            <consortium name="RefSeq"/>
        </authorList>
    </citation>
    <scope>IDENTIFICATION</scope>
    <source>
        <strain evidence="11">CBS 342.82</strain>
    </source>
</reference>
<name>A0A6J3LVH8_9PEZI</name>
<comment type="subcellular location">
    <subcellularLocation>
        <location evidence="1">Nucleus</location>
    </subcellularLocation>
</comment>
<organism evidence="11">
    <name type="scientific">Dissoconium aciculare CBS 342.82</name>
    <dbReference type="NCBI Taxonomy" id="1314786"/>
    <lineage>
        <taxon>Eukaryota</taxon>
        <taxon>Fungi</taxon>
        <taxon>Dikarya</taxon>
        <taxon>Ascomycota</taxon>
        <taxon>Pezizomycotina</taxon>
        <taxon>Dothideomycetes</taxon>
        <taxon>Dothideomycetidae</taxon>
        <taxon>Mycosphaerellales</taxon>
        <taxon>Dissoconiaceae</taxon>
        <taxon>Dissoconium</taxon>
    </lineage>
</organism>
<dbReference type="FunFam" id="2.130.10.10:FF:001143">
    <property type="entry name" value="Pre-mRNA-splicing factor rse-1, putative"/>
    <property type="match status" value="1"/>
</dbReference>
<proteinExistence type="inferred from homology"/>
<dbReference type="Pfam" id="PF03178">
    <property type="entry name" value="CPSF_A"/>
    <property type="match status" value="1"/>
</dbReference>
<dbReference type="PANTHER" id="PTHR10644">
    <property type="entry name" value="DNA REPAIR/RNA PROCESSING CPSF FAMILY"/>
    <property type="match status" value="1"/>
</dbReference>
<keyword evidence="2" id="KW-0507">mRNA processing</keyword>